<sequence>MLPTADVPFQVQAWEERQQHEGLRGYPRSAIPDDEIKPRSFSRQPSETPMSYDSPMQLDEPTYPSSQFHSSAIVYPESSQRTAFQLEASPPYAAQRDSFAVATDIQSGSSSPPSERYPATQRDFSSRFTSPAPMDPQSMAVDDSVSMWSPQSNSNSYPASHHRLHNRSSPSAPSTASVQWSHQSSAPRYILSMQSDHADASASETSIPMRDDSWFPVQHSSSGASDATLAYSRGQISRNLPATTIEHALDECDASSEHESQSHFDFVLDDDEAPVGETVGIVKKKKKSKMHQCEICNKLFPRPSGLKTHMNTHYNLKPFTCEFPGCNRSFTVRSNARRHLRTHGVIPDSANSSSTDYVVNFDAPMVPESQTHQLQNVPQKIKWMPPSLSSFNNVGSLRSISEIEDSECEYDELELDDDPVMQQGTSQLTVPLAAVASSHHSGGEVGGHYEGRNSFSGAGAHTYHPTQVKPSPR</sequence>
<evidence type="ECO:0000256" key="6">
    <source>
        <dbReference type="ARBA" id="ARBA00023015"/>
    </source>
</evidence>
<feature type="compositionally biased region" description="Polar residues" evidence="11">
    <location>
        <begin position="146"/>
        <end position="158"/>
    </location>
</feature>
<feature type="region of interest" description="Disordered" evidence="11">
    <location>
        <begin position="15"/>
        <end position="70"/>
    </location>
</feature>
<comment type="similarity">
    <text evidence="9">Belongs to the sal C2H2-type zinc-finger protein family.</text>
</comment>
<protein>
    <recommendedName>
        <fullName evidence="12">C2H2-type domain-containing protein</fullName>
    </recommendedName>
</protein>
<feature type="compositionally biased region" description="Polar residues" evidence="11">
    <location>
        <begin position="167"/>
        <end position="181"/>
    </location>
</feature>
<evidence type="ECO:0000256" key="5">
    <source>
        <dbReference type="ARBA" id="ARBA00022833"/>
    </source>
</evidence>
<evidence type="ECO:0000256" key="11">
    <source>
        <dbReference type="SAM" id="MobiDB-lite"/>
    </source>
</evidence>
<evidence type="ECO:0000256" key="4">
    <source>
        <dbReference type="ARBA" id="ARBA00022771"/>
    </source>
</evidence>
<feature type="domain" description="C2H2-type" evidence="12">
    <location>
        <begin position="291"/>
        <end position="318"/>
    </location>
</feature>
<dbReference type="EMBL" id="JBAHYK010000325">
    <property type="protein sequence ID" value="KAL0575212.1"/>
    <property type="molecule type" value="Genomic_DNA"/>
</dbReference>
<proteinExistence type="inferred from homology"/>
<feature type="compositionally biased region" description="Polar residues" evidence="11">
    <location>
        <begin position="41"/>
        <end position="51"/>
    </location>
</feature>
<evidence type="ECO:0000256" key="1">
    <source>
        <dbReference type="ARBA" id="ARBA00004123"/>
    </source>
</evidence>
<keyword evidence="8" id="KW-0539">Nucleus</keyword>
<feature type="region of interest" description="Disordered" evidence="11">
    <location>
        <begin position="435"/>
        <end position="473"/>
    </location>
</feature>
<name>A0ABR3FIS7_9AGAR</name>
<keyword evidence="4 10" id="KW-0863">Zinc-finger</keyword>
<gene>
    <name evidence="13" type="ORF">V5O48_006751</name>
</gene>
<keyword evidence="6" id="KW-0805">Transcription regulation</keyword>
<evidence type="ECO:0000256" key="9">
    <source>
        <dbReference type="ARBA" id="ARBA00038474"/>
    </source>
</evidence>
<keyword evidence="3" id="KW-0677">Repeat</keyword>
<feature type="domain" description="C2H2-type" evidence="12">
    <location>
        <begin position="319"/>
        <end position="343"/>
    </location>
</feature>
<feature type="region of interest" description="Disordered" evidence="11">
    <location>
        <begin position="103"/>
        <end position="181"/>
    </location>
</feature>
<evidence type="ECO:0000256" key="8">
    <source>
        <dbReference type="ARBA" id="ARBA00023242"/>
    </source>
</evidence>
<keyword evidence="5" id="KW-0862">Zinc</keyword>
<dbReference type="PANTHER" id="PTHR23233:SF84">
    <property type="entry name" value="FI23031P1"/>
    <property type="match status" value="1"/>
</dbReference>
<evidence type="ECO:0000313" key="14">
    <source>
        <dbReference type="Proteomes" id="UP001465976"/>
    </source>
</evidence>
<dbReference type="InterPro" id="IPR036236">
    <property type="entry name" value="Znf_C2H2_sf"/>
</dbReference>
<feature type="compositionally biased region" description="Polar residues" evidence="11">
    <location>
        <begin position="104"/>
        <end position="113"/>
    </location>
</feature>
<keyword evidence="2" id="KW-0479">Metal-binding</keyword>
<feature type="compositionally biased region" description="Polar residues" evidence="11">
    <location>
        <begin position="464"/>
        <end position="473"/>
    </location>
</feature>
<accession>A0ABR3FIS7</accession>
<comment type="subcellular location">
    <subcellularLocation>
        <location evidence="1">Nucleus</location>
    </subcellularLocation>
</comment>
<dbReference type="PROSITE" id="PS00028">
    <property type="entry name" value="ZINC_FINGER_C2H2_1"/>
    <property type="match status" value="2"/>
</dbReference>
<evidence type="ECO:0000259" key="12">
    <source>
        <dbReference type="PROSITE" id="PS50157"/>
    </source>
</evidence>
<evidence type="ECO:0000256" key="3">
    <source>
        <dbReference type="ARBA" id="ARBA00022737"/>
    </source>
</evidence>
<organism evidence="13 14">
    <name type="scientific">Marasmius crinis-equi</name>
    <dbReference type="NCBI Taxonomy" id="585013"/>
    <lineage>
        <taxon>Eukaryota</taxon>
        <taxon>Fungi</taxon>
        <taxon>Dikarya</taxon>
        <taxon>Basidiomycota</taxon>
        <taxon>Agaricomycotina</taxon>
        <taxon>Agaricomycetes</taxon>
        <taxon>Agaricomycetidae</taxon>
        <taxon>Agaricales</taxon>
        <taxon>Marasmiineae</taxon>
        <taxon>Marasmiaceae</taxon>
        <taxon>Marasmius</taxon>
    </lineage>
</organism>
<keyword evidence="14" id="KW-1185">Reference proteome</keyword>
<evidence type="ECO:0000256" key="2">
    <source>
        <dbReference type="ARBA" id="ARBA00022723"/>
    </source>
</evidence>
<dbReference type="PROSITE" id="PS50157">
    <property type="entry name" value="ZINC_FINGER_C2H2_2"/>
    <property type="match status" value="2"/>
</dbReference>
<keyword evidence="7" id="KW-0804">Transcription</keyword>
<reference evidence="13 14" key="1">
    <citation type="submission" date="2024-02" db="EMBL/GenBank/DDBJ databases">
        <title>A draft genome for the cacao thread blight pathogen Marasmius crinis-equi.</title>
        <authorList>
            <person name="Cohen S.P."/>
            <person name="Baruah I.K."/>
            <person name="Amoako-Attah I."/>
            <person name="Bukari Y."/>
            <person name="Meinhardt L.W."/>
            <person name="Bailey B.A."/>
        </authorList>
    </citation>
    <scope>NUCLEOTIDE SEQUENCE [LARGE SCALE GENOMIC DNA]</scope>
    <source>
        <strain evidence="13 14">GH-76</strain>
    </source>
</reference>
<evidence type="ECO:0000256" key="10">
    <source>
        <dbReference type="PROSITE-ProRule" id="PRU00042"/>
    </source>
</evidence>
<dbReference type="InterPro" id="IPR051565">
    <property type="entry name" value="Sal_C2H2-zinc-finger"/>
</dbReference>
<comment type="caution">
    <text evidence="13">The sequence shown here is derived from an EMBL/GenBank/DDBJ whole genome shotgun (WGS) entry which is preliminary data.</text>
</comment>
<evidence type="ECO:0000313" key="13">
    <source>
        <dbReference type="EMBL" id="KAL0575212.1"/>
    </source>
</evidence>
<dbReference type="PANTHER" id="PTHR23233">
    <property type="entry name" value="SAL-LIKE PROTEIN"/>
    <property type="match status" value="1"/>
</dbReference>
<evidence type="ECO:0000256" key="7">
    <source>
        <dbReference type="ARBA" id="ARBA00023163"/>
    </source>
</evidence>
<dbReference type="Pfam" id="PF00096">
    <property type="entry name" value="zf-C2H2"/>
    <property type="match status" value="2"/>
</dbReference>
<dbReference type="InterPro" id="IPR013087">
    <property type="entry name" value="Znf_C2H2_type"/>
</dbReference>
<dbReference type="SUPFAM" id="SSF57667">
    <property type="entry name" value="beta-beta-alpha zinc fingers"/>
    <property type="match status" value="1"/>
</dbReference>
<dbReference type="SMART" id="SM00355">
    <property type="entry name" value="ZnF_C2H2"/>
    <property type="match status" value="2"/>
</dbReference>
<dbReference type="Gene3D" id="3.30.160.60">
    <property type="entry name" value="Classic Zinc Finger"/>
    <property type="match status" value="2"/>
</dbReference>
<dbReference type="Proteomes" id="UP001465976">
    <property type="component" value="Unassembled WGS sequence"/>
</dbReference>